<dbReference type="InterPro" id="IPR036025">
    <property type="entry name" value="RtcB-like_sf"/>
</dbReference>
<comment type="caution">
    <text evidence="9">The sequence shown here is derived from an EMBL/GenBank/DDBJ whole genome shotgun (WGS) entry which is preliminary data.</text>
</comment>
<evidence type="ECO:0000256" key="5">
    <source>
        <dbReference type="ARBA" id="ARBA00022741"/>
    </source>
</evidence>
<dbReference type="GO" id="GO:0005525">
    <property type="term" value="F:GTP binding"/>
    <property type="evidence" value="ECO:0007669"/>
    <property type="project" value="UniProtKB-KW"/>
</dbReference>
<evidence type="ECO:0000256" key="1">
    <source>
        <dbReference type="ARBA" id="ARBA00001936"/>
    </source>
</evidence>
<organism evidence="9">
    <name type="scientific">marine sediment metagenome</name>
    <dbReference type="NCBI Taxonomy" id="412755"/>
    <lineage>
        <taxon>unclassified sequences</taxon>
        <taxon>metagenomes</taxon>
        <taxon>ecological metagenomes</taxon>
    </lineage>
</organism>
<dbReference type="InterPro" id="IPR001233">
    <property type="entry name" value="RtcB"/>
</dbReference>
<accession>A0A0F9HKP0</accession>
<keyword evidence="3" id="KW-0436">Ligase</keyword>
<name>A0A0F9HKP0_9ZZZZ</name>
<evidence type="ECO:0000256" key="2">
    <source>
        <dbReference type="ARBA" id="ARBA00012726"/>
    </source>
</evidence>
<gene>
    <name evidence="9" type="ORF">LCGC14_1693280</name>
</gene>
<feature type="non-terminal residue" evidence="9">
    <location>
        <position position="1"/>
    </location>
</feature>
<comment type="cofactor">
    <cofactor evidence="1">
        <name>Mn(2+)</name>
        <dbReference type="ChEBI" id="CHEBI:29035"/>
    </cofactor>
</comment>
<evidence type="ECO:0000313" key="9">
    <source>
        <dbReference type="EMBL" id="KKM15712.1"/>
    </source>
</evidence>
<evidence type="ECO:0000256" key="6">
    <source>
        <dbReference type="ARBA" id="ARBA00023134"/>
    </source>
</evidence>
<comment type="catalytic activity">
    <reaction evidence="8">
        <text>a 3'-end 3'-phospho-ribonucleotide-RNA + a 5'-end dephospho-ribonucleoside-RNA + GTP = a ribonucleotidyl-ribonucleotide-RNA + GMP + diphosphate</text>
        <dbReference type="Rhea" id="RHEA:68076"/>
        <dbReference type="Rhea" id="RHEA-COMP:10463"/>
        <dbReference type="Rhea" id="RHEA-COMP:13936"/>
        <dbReference type="Rhea" id="RHEA-COMP:17355"/>
        <dbReference type="ChEBI" id="CHEBI:33019"/>
        <dbReference type="ChEBI" id="CHEBI:37565"/>
        <dbReference type="ChEBI" id="CHEBI:58115"/>
        <dbReference type="ChEBI" id="CHEBI:83062"/>
        <dbReference type="ChEBI" id="CHEBI:138284"/>
        <dbReference type="ChEBI" id="CHEBI:173118"/>
        <dbReference type="EC" id="6.5.1.8"/>
    </reaction>
</comment>
<keyword evidence="6" id="KW-0342">GTP-binding</keyword>
<dbReference type="GO" id="GO:0046872">
    <property type="term" value="F:metal ion binding"/>
    <property type="evidence" value="ECO:0007669"/>
    <property type="project" value="UniProtKB-KW"/>
</dbReference>
<evidence type="ECO:0000256" key="8">
    <source>
        <dbReference type="ARBA" id="ARBA00047746"/>
    </source>
</evidence>
<dbReference type="GO" id="GO:0170057">
    <property type="term" value="F:RNA ligase (GTP) activity"/>
    <property type="evidence" value="ECO:0007669"/>
    <property type="project" value="UniProtKB-EC"/>
</dbReference>
<dbReference type="PANTHER" id="PTHR11118:SF1">
    <property type="entry name" value="RNA-SPLICING LIGASE RTCB HOMOLOG"/>
    <property type="match status" value="1"/>
</dbReference>
<dbReference type="Gene3D" id="3.90.1860.10">
    <property type="entry name" value="tRNA-splicing ligase RtcB"/>
    <property type="match status" value="1"/>
</dbReference>
<evidence type="ECO:0000256" key="4">
    <source>
        <dbReference type="ARBA" id="ARBA00022723"/>
    </source>
</evidence>
<protein>
    <recommendedName>
        <fullName evidence="2">3'-phosphate/5'-hydroxy nucleic acid ligase</fullName>
        <ecNumber evidence="2">6.5.1.8</ecNumber>
    </recommendedName>
</protein>
<dbReference type="PANTHER" id="PTHR11118">
    <property type="entry name" value="RNA-SPLICING LIGASE RTCB HOMOLOG"/>
    <property type="match status" value="1"/>
</dbReference>
<proteinExistence type="predicted"/>
<dbReference type="GO" id="GO:0006396">
    <property type="term" value="P:RNA processing"/>
    <property type="evidence" value="ECO:0007669"/>
    <property type="project" value="InterPro"/>
</dbReference>
<dbReference type="SUPFAM" id="SSF103365">
    <property type="entry name" value="Hypothetical protein PH1602"/>
    <property type="match status" value="1"/>
</dbReference>
<dbReference type="AlphaFoldDB" id="A0A0F9HKP0"/>
<dbReference type="GO" id="GO:0003972">
    <property type="term" value="F:RNA ligase (ATP) activity"/>
    <property type="evidence" value="ECO:0007669"/>
    <property type="project" value="TreeGrafter"/>
</dbReference>
<keyword evidence="5" id="KW-0547">Nucleotide-binding</keyword>
<evidence type="ECO:0000256" key="7">
    <source>
        <dbReference type="ARBA" id="ARBA00023211"/>
    </source>
</evidence>
<dbReference type="EMBL" id="LAZR01014838">
    <property type="protein sequence ID" value="KKM15712.1"/>
    <property type="molecule type" value="Genomic_DNA"/>
</dbReference>
<reference evidence="9" key="1">
    <citation type="journal article" date="2015" name="Nature">
        <title>Complex archaea that bridge the gap between prokaryotes and eukaryotes.</title>
        <authorList>
            <person name="Spang A."/>
            <person name="Saw J.H."/>
            <person name="Jorgensen S.L."/>
            <person name="Zaremba-Niedzwiedzka K."/>
            <person name="Martijn J."/>
            <person name="Lind A.E."/>
            <person name="van Eijk R."/>
            <person name="Schleper C."/>
            <person name="Guy L."/>
            <person name="Ettema T.J."/>
        </authorList>
    </citation>
    <scope>NUCLEOTIDE SEQUENCE</scope>
</reference>
<evidence type="ECO:0000256" key="3">
    <source>
        <dbReference type="ARBA" id="ARBA00022598"/>
    </source>
</evidence>
<keyword evidence="4" id="KW-0479">Metal-binding</keyword>
<keyword evidence="7" id="KW-0464">Manganese</keyword>
<dbReference type="EC" id="6.5.1.8" evidence="2"/>
<dbReference type="Pfam" id="PF01139">
    <property type="entry name" value="RtcB"/>
    <property type="match status" value="1"/>
</dbReference>
<sequence>AMIQSKEGIRYYNAMACAANYAWANRQVLMHLSGEVFSRVLDIGPKDLELNLVYDVCHNIAKKEKHVIDGKKRLVCVHRKGATRAFPPGHASLCDAYRPVGQPILIPGDMGTASFIMVGTEKAMEETFGSTCHGAGRVLSRKAAKKKSKGRSIHRELEDKGILVRWSGRSTLAEEMPDAYKDISEVVAVVHGAGISKKVAKLRPIGVVKG</sequence>